<organism evidence="2 3">
    <name type="scientific">Brassica cretica</name>
    <name type="common">Mustard</name>
    <dbReference type="NCBI Taxonomy" id="69181"/>
    <lineage>
        <taxon>Eukaryota</taxon>
        <taxon>Viridiplantae</taxon>
        <taxon>Streptophyta</taxon>
        <taxon>Embryophyta</taxon>
        <taxon>Tracheophyta</taxon>
        <taxon>Spermatophyta</taxon>
        <taxon>Magnoliopsida</taxon>
        <taxon>eudicotyledons</taxon>
        <taxon>Gunneridae</taxon>
        <taxon>Pentapetalae</taxon>
        <taxon>rosids</taxon>
        <taxon>malvids</taxon>
        <taxon>Brassicales</taxon>
        <taxon>Brassicaceae</taxon>
        <taxon>Brassiceae</taxon>
        <taxon>Brassica</taxon>
    </lineage>
</organism>
<dbReference type="Proteomes" id="UP000712600">
    <property type="component" value="Unassembled WGS sequence"/>
</dbReference>
<sequence length="82" mass="9139">MATRQKEKEMEKEAVQGNRTPKRLNLGSLPVWNQVLGPSPDLGMFGHTRGYRLGPWYRQGTVKAPALGRCVVIGSLLISVKY</sequence>
<reference evidence="2" key="1">
    <citation type="submission" date="2019-12" db="EMBL/GenBank/DDBJ databases">
        <title>Genome sequencing and annotation of Brassica cretica.</title>
        <authorList>
            <person name="Studholme D.J."/>
            <person name="Sarris P."/>
        </authorList>
    </citation>
    <scope>NUCLEOTIDE SEQUENCE</scope>
    <source>
        <strain evidence="2">PFS-109/04</strain>
        <tissue evidence="2">Leaf</tissue>
    </source>
</reference>
<gene>
    <name evidence="2" type="ORF">F2Q69_00053126</name>
</gene>
<name>A0A8S9MYD8_BRACR</name>
<evidence type="ECO:0000313" key="3">
    <source>
        <dbReference type="Proteomes" id="UP000712600"/>
    </source>
</evidence>
<dbReference type="AlphaFoldDB" id="A0A8S9MYD8"/>
<comment type="caution">
    <text evidence="2">The sequence shown here is derived from an EMBL/GenBank/DDBJ whole genome shotgun (WGS) entry which is preliminary data.</text>
</comment>
<evidence type="ECO:0000313" key="2">
    <source>
        <dbReference type="EMBL" id="KAF3488141.1"/>
    </source>
</evidence>
<protein>
    <submittedName>
        <fullName evidence="2">Uncharacterized protein</fullName>
    </submittedName>
</protein>
<dbReference type="EMBL" id="QGKX02002183">
    <property type="protein sequence ID" value="KAF3488141.1"/>
    <property type="molecule type" value="Genomic_DNA"/>
</dbReference>
<accession>A0A8S9MYD8</accession>
<feature type="region of interest" description="Disordered" evidence="1">
    <location>
        <begin position="1"/>
        <end position="21"/>
    </location>
</feature>
<feature type="compositionally biased region" description="Basic and acidic residues" evidence="1">
    <location>
        <begin position="1"/>
        <end position="14"/>
    </location>
</feature>
<evidence type="ECO:0000256" key="1">
    <source>
        <dbReference type="SAM" id="MobiDB-lite"/>
    </source>
</evidence>
<proteinExistence type="predicted"/>